<organism evidence="2 3">
    <name type="scientific">Triplophysa rosa</name>
    <name type="common">Cave loach</name>
    <dbReference type="NCBI Taxonomy" id="992332"/>
    <lineage>
        <taxon>Eukaryota</taxon>
        <taxon>Metazoa</taxon>
        <taxon>Chordata</taxon>
        <taxon>Craniata</taxon>
        <taxon>Vertebrata</taxon>
        <taxon>Euteleostomi</taxon>
        <taxon>Actinopterygii</taxon>
        <taxon>Neopterygii</taxon>
        <taxon>Teleostei</taxon>
        <taxon>Ostariophysi</taxon>
        <taxon>Cypriniformes</taxon>
        <taxon>Nemacheilidae</taxon>
        <taxon>Triplophysa</taxon>
    </lineage>
</organism>
<keyword evidence="1" id="KW-0472">Membrane</keyword>
<feature type="transmembrane region" description="Helical" evidence="1">
    <location>
        <begin position="45"/>
        <end position="68"/>
    </location>
</feature>
<gene>
    <name evidence="2" type="ORF">IRJ41_012000</name>
</gene>
<protein>
    <submittedName>
        <fullName evidence="2">Golgin subfamily A member 6-like protein 6-like</fullName>
    </submittedName>
</protein>
<accession>A0A9W7X329</accession>
<keyword evidence="3" id="KW-1185">Reference proteome</keyword>
<evidence type="ECO:0000313" key="3">
    <source>
        <dbReference type="Proteomes" id="UP001059041"/>
    </source>
</evidence>
<name>A0A9W7X329_TRIRA</name>
<feature type="transmembrane region" description="Helical" evidence="1">
    <location>
        <begin position="20"/>
        <end position="38"/>
    </location>
</feature>
<evidence type="ECO:0000313" key="2">
    <source>
        <dbReference type="EMBL" id="KAI7812914.1"/>
    </source>
</evidence>
<keyword evidence="1" id="KW-1133">Transmembrane helix</keyword>
<dbReference type="EMBL" id="JAFHDT010000002">
    <property type="protein sequence ID" value="KAI7812914.1"/>
    <property type="molecule type" value="Genomic_DNA"/>
</dbReference>
<reference evidence="2" key="1">
    <citation type="submission" date="2021-02" db="EMBL/GenBank/DDBJ databases">
        <title>Comparative genomics reveals that relaxation of natural selection precedes convergent phenotypic evolution of cavefish.</title>
        <authorList>
            <person name="Peng Z."/>
        </authorList>
    </citation>
    <scope>NUCLEOTIDE SEQUENCE</scope>
    <source>
        <tissue evidence="2">Muscle</tissue>
    </source>
</reference>
<sequence>SSCILNSESKMCLWSSGRIFFIRLLSASNLISPSYICLISSISRLCLSSITLFSHSLSSFSLLIFLSSSVLFCTSSSNSLISSFFFSSSLSSLICLSSAPVRSLSCLISPSCSSITPSIFLRKFCTSFSIL</sequence>
<comment type="caution">
    <text evidence="2">The sequence shown here is derived from an EMBL/GenBank/DDBJ whole genome shotgun (WGS) entry which is preliminary data.</text>
</comment>
<dbReference type="Proteomes" id="UP001059041">
    <property type="component" value="Linkage Group LG2"/>
</dbReference>
<feature type="non-terminal residue" evidence="2">
    <location>
        <position position="131"/>
    </location>
</feature>
<feature type="non-terminal residue" evidence="2">
    <location>
        <position position="1"/>
    </location>
</feature>
<proteinExistence type="predicted"/>
<evidence type="ECO:0000256" key="1">
    <source>
        <dbReference type="SAM" id="Phobius"/>
    </source>
</evidence>
<keyword evidence="1" id="KW-0812">Transmembrane</keyword>
<dbReference type="AlphaFoldDB" id="A0A9W7X329"/>